<evidence type="ECO:0000313" key="10">
    <source>
        <dbReference type="Proteomes" id="UP000078237"/>
    </source>
</evidence>
<dbReference type="GO" id="GO:0005739">
    <property type="term" value="C:mitochondrion"/>
    <property type="evidence" value="ECO:0007669"/>
    <property type="project" value="UniProtKB-SubCell"/>
</dbReference>
<dbReference type="Pfam" id="PF12697">
    <property type="entry name" value="Abhydrolase_6"/>
    <property type="match status" value="1"/>
</dbReference>
<dbReference type="InterPro" id="IPR029058">
    <property type="entry name" value="AB_hydrolase_fold"/>
</dbReference>
<evidence type="ECO:0000313" key="9">
    <source>
        <dbReference type="EMBL" id="KXX82976.1"/>
    </source>
</evidence>
<evidence type="ECO:0000256" key="3">
    <source>
        <dbReference type="ARBA" id="ARBA00004370"/>
    </source>
</evidence>
<protein>
    <submittedName>
        <fullName evidence="9">Protein SERAC1</fullName>
    </submittedName>
</protein>
<dbReference type="PANTHER" id="PTHR48182:SF2">
    <property type="entry name" value="PROTEIN SERAC1"/>
    <property type="match status" value="1"/>
</dbReference>
<dbReference type="EMBL" id="LCTW02000005">
    <property type="protein sequence ID" value="KXX82976.1"/>
    <property type="molecule type" value="Genomic_DNA"/>
</dbReference>
<organism evidence="9 10">
    <name type="scientific">Madurella mycetomatis</name>
    <dbReference type="NCBI Taxonomy" id="100816"/>
    <lineage>
        <taxon>Eukaryota</taxon>
        <taxon>Fungi</taxon>
        <taxon>Dikarya</taxon>
        <taxon>Ascomycota</taxon>
        <taxon>Pezizomycotina</taxon>
        <taxon>Sordariomycetes</taxon>
        <taxon>Sordariomycetidae</taxon>
        <taxon>Sordariales</taxon>
        <taxon>Sordariales incertae sedis</taxon>
        <taxon>Madurella</taxon>
    </lineage>
</organism>
<feature type="region of interest" description="Disordered" evidence="7">
    <location>
        <begin position="330"/>
        <end position="351"/>
    </location>
</feature>
<name>A0A175WH09_9PEZI</name>
<reference evidence="9 10" key="1">
    <citation type="journal article" date="2016" name="Genome Announc.">
        <title>Genome Sequence of Madurella mycetomatis mm55, Isolated from a Human Mycetoma Case in Sudan.</title>
        <authorList>
            <person name="Smit S."/>
            <person name="Derks M.F."/>
            <person name="Bervoets S."/>
            <person name="Fahal A."/>
            <person name="van Leeuwen W."/>
            <person name="van Belkum A."/>
            <person name="van de Sande W.W."/>
        </authorList>
    </citation>
    <scope>NUCLEOTIDE SEQUENCE [LARGE SCALE GENOMIC DNA]</scope>
    <source>
        <strain evidence="10">mm55</strain>
    </source>
</reference>
<evidence type="ECO:0000256" key="7">
    <source>
        <dbReference type="SAM" id="MobiDB-lite"/>
    </source>
</evidence>
<comment type="caution">
    <text evidence="9">The sequence shown here is derived from an EMBL/GenBank/DDBJ whole genome shotgun (WGS) entry which is preliminary data.</text>
</comment>
<keyword evidence="6" id="KW-0472">Membrane</keyword>
<keyword evidence="10" id="KW-1185">Reference proteome</keyword>
<dbReference type="InterPro" id="IPR052374">
    <property type="entry name" value="SERAC1"/>
</dbReference>
<dbReference type="PANTHER" id="PTHR48182">
    <property type="entry name" value="PROTEIN SERAC1"/>
    <property type="match status" value="1"/>
</dbReference>
<evidence type="ECO:0000256" key="2">
    <source>
        <dbReference type="ARBA" id="ARBA00004240"/>
    </source>
</evidence>
<feature type="domain" description="AB hydrolase-1" evidence="8">
    <location>
        <begin position="24"/>
        <end position="136"/>
    </location>
</feature>
<evidence type="ECO:0000256" key="6">
    <source>
        <dbReference type="ARBA" id="ARBA00023136"/>
    </source>
</evidence>
<sequence>MSGNIVLDVLYDPSDQGHIPDLDLVFVHGLGGNVINTWTHKPSGVAWPRDLLPIRRPLTRVLAYGYDGDMHETDSVARIRDHARTLVTRLTDERDEVDPTRPIVFVAHCLGGLILAIQALCVANNETEEFGPVATATAGIMLFGTPNFGTTKKQIRTIANAFSGLEQTKGPSGSRPLAGLAEAIIRNSVDLKEISEDFCQLQSLYEITNWYETRKLPGAKKLVVDQLSACALVPNQKWLHVDGDHINMCQFMGVNDGTFKEVCKKIKQAVDAYNKATAPTVNSEKCRGLVQGEQMQIMLPANQDVAGLQTVKFVTTITVLQGTNENSGVKSPFQLLDNKSEGDSGNETPVWKQDSKARVETMQGKLFTLLGGLTRA</sequence>
<dbReference type="SUPFAM" id="SSF53474">
    <property type="entry name" value="alpha/beta-Hydrolases"/>
    <property type="match status" value="1"/>
</dbReference>
<dbReference type="Proteomes" id="UP000078237">
    <property type="component" value="Unassembled WGS sequence"/>
</dbReference>
<dbReference type="InterPro" id="IPR000073">
    <property type="entry name" value="AB_hydrolase_1"/>
</dbReference>
<keyword evidence="5" id="KW-0496">Mitochondrion</keyword>
<dbReference type="OrthoDB" id="1658288at2759"/>
<evidence type="ECO:0000256" key="1">
    <source>
        <dbReference type="ARBA" id="ARBA00004173"/>
    </source>
</evidence>
<dbReference type="VEuPathDB" id="FungiDB:MMYC01_200408"/>
<evidence type="ECO:0000259" key="8">
    <source>
        <dbReference type="Pfam" id="PF12697"/>
    </source>
</evidence>
<dbReference type="GO" id="GO:0016020">
    <property type="term" value="C:membrane"/>
    <property type="evidence" value="ECO:0007669"/>
    <property type="project" value="UniProtKB-SubCell"/>
</dbReference>
<proteinExistence type="predicted"/>
<dbReference type="Gene3D" id="3.40.50.1820">
    <property type="entry name" value="alpha/beta hydrolase"/>
    <property type="match status" value="1"/>
</dbReference>
<dbReference type="GO" id="GO:0005783">
    <property type="term" value="C:endoplasmic reticulum"/>
    <property type="evidence" value="ECO:0007669"/>
    <property type="project" value="UniProtKB-SubCell"/>
</dbReference>
<evidence type="ECO:0000256" key="4">
    <source>
        <dbReference type="ARBA" id="ARBA00022824"/>
    </source>
</evidence>
<keyword evidence="4" id="KW-0256">Endoplasmic reticulum</keyword>
<gene>
    <name evidence="9" type="ORF">MMYC01_200408</name>
</gene>
<dbReference type="AlphaFoldDB" id="A0A175WH09"/>
<accession>A0A175WH09</accession>
<evidence type="ECO:0000256" key="5">
    <source>
        <dbReference type="ARBA" id="ARBA00023128"/>
    </source>
</evidence>
<comment type="subcellular location">
    <subcellularLocation>
        <location evidence="2">Endoplasmic reticulum</location>
    </subcellularLocation>
    <subcellularLocation>
        <location evidence="3">Membrane</location>
    </subcellularLocation>
    <subcellularLocation>
        <location evidence="1">Mitochondrion</location>
    </subcellularLocation>
</comment>